<gene>
    <name evidence="1" type="ORF">NFX46_19140</name>
</gene>
<evidence type="ECO:0000313" key="2">
    <source>
        <dbReference type="Proteomes" id="UP001056374"/>
    </source>
</evidence>
<evidence type="ECO:0000313" key="1">
    <source>
        <dbReference type="EMBL" id="USQ85686.1"/>
    </source>
</evidence>
<dbReference type="RefSeq" id="WP_252550883.1">
    <property type="nucleotide sequence ID" value="NZ_CP099468.1"/>
</dbReference>
<keyword evidence="2" id="KW-1185">Reference proteome</keyword>
<dbReference type="Proteomes" id="UP001056374">
    <property type="component" value="Chromosome"/>
</dbReference>
<accession>A0ABY4Z9Q7</accession>
<name>A0ABY4Z9Q7_9ACTN</name>
<protein>
    <submittedName>
        <fullName evidence="1">Uncharacterized protein</fullName>
    </submittedName>
</protein>
<proteinExistence type="predicted"/>
<dbReference type="EMBL" id="CP099468">
    <property type="protein sequence ID" value="USQ85686.1"/>
    <property type="molecule type" value="Genomic_DNA"/>
</dbReference>
<organism evidence="1 2">
    <name type="scientific">Streptomyces phaeoluteigriseus</name>
    <dbReference type="NCBI Taxonomy" id="114686"/>
    <lineage>
        <taxon>Bacteria</taxon>
        <taxon>Bacillati</taxon>
        <taxon>Actinomycetota</taxon>
        <taxon>Actinomycetes</taxon>
        <taxon>Kitasatosporales</taxon>
        <taxon>Streptomycetaceae</taxon>
        <taxon>Streptomyces</taxon>
        <taxon>Streptomyces aurantiacus group</taxon>
    </lineage>
</organism>
<reference evidence="1" key="1">
    <citation type="submission" date="2022-06" db="EMBL/GenBank/DDBJ databases">
        <title>Complete genome sequence of soil microorganisms Streptomyces sp. Qhu-M197 isolated from Alpine meadows habitats on the Tibetan Plateau.</title>
        <authorList>
            <person name="Zhang B."/>
            <person name="Xiang X."/>
            <person name="Fan J."/>
        </authorList>
    </citation>
    <scope>NUCLEOTIDE SEQUENCE</scope>
    <source>
        <strain evidence="1">Qhu-M197</strain>
    </source>
</reference>
<sequence>MSADQKAVEDADSNGFMAVAATHAALLMAQGLGRPVRALGHRWVVAVLDQRLATGPP</sequence>